<evidence type="ECO:0000256" key="1">
    <source>
        <dbReference type="SAM" id="MobiDB-lite"/>
    </source>
</evidence>
<accession>A0A7Y0QHI6</accession>
<keyword evidence="3" id="KW-1185">Reference proteome</keyword>
<dbReference type="EMBL" id="JABCJJ010000007">
    <property type="protein sequence ID" value="NMR19934.1"/>
    <property type="molecule type" value="Genomic_DNA"/>
</dbReference>
<protein>
    <submittedName>
        <fullName evidence="2">Uncharacterized protein</fullName>
    </submittedName>
</protein>
<evidence type="ECO:0000313" key="2">
    <source>
        <dbReference type="EMBL" id="NMR19934.1"/>
    </source>
</evidence>
<evidence type="ECO:0000313" key="3">
    <source>
        <dbReference type="Proteomes" id="UP000562124"/>
    </source>
</evidence>
<sequence>MNARQGAATSVHVASPPEFHAVTGRSFAAGTPTKSSQKSDDRLTTARLWQVRADPA</sequence>
<comment type="caution">
    <text evidence="2">The sequence shown here is derived from an EMBL/GenBank/DDBJ whole genome shotgun (WGS) entry which is preliminary data.</text>
</comment>
<name>A0A7Y0QHI6_CELFI</name>
<dbReference type="Proteomes" id="UP000562124">
    <property type="component" value="Unassembled WGS sequence"/>
</dbReference>
<reference evidence="2 3" key="1">
    <citation type="submission" date="2020-04" db="EMBL/GenBank/DDBJ databases">
        <title>Sequencing and Assembly of C. fimi.</title>
        <authorList>
            <person name="Ramsey A.R."/>
        </authorList>
    </citation>
    <scope>NUCLEOTIDE SEQUENCE [LARGE SCALE GENOMIC DNA]</scope>
    <source>
        <strain evidence="2 3">SB</strain>
    </source>
</reference>
<dbReference type="RefSeq" id="WP_169324299.1">
    <property type="nucleotide sequence ID" value="NZ_JABCJJ010000007.1"/>
</dbReference>
<organism evidence="2 3">
    <name type="scientific">Cellulomonas fimi</name>
    <dbReference type="NCBI Taxonomy" id="1708"/>
    <lineage>
        <taxon>Bacteria</taxon>
        <taxon>Bacillati</taxon>
        <taxon>Actinomycetota</taxon>
        <taxon>Actinomycetes</taxon>
        <taxon>Micrococcales</taxon>
        <taxon>Cellulomonadaceae</taxon>
        <taxon>Cellulomonas</taxon>
    </lineage>
</organism>
<dbReference type="AlphaFoldDB" id="A0A7Y0QHI6"/>
<proteinExistence type="predicted"/>
<feature type="region of interest" description="Disordered" evidence="1">
    <location>
        <begin position="1"/>
        <end position="56"/>
    </location>
</feature>
<gene>
    <name evidence="2" type="ORF">HIR71_06800</name>
</gene>